<gene>
    <name evidence="1" type="ORF">BaRGS_00026162</name>
</gene>
<evidence type="ECO:0000313" key="1">
    <source>
        <dbReference type="EMBL" id="KAK7482561.1"/>
    </source>
</evidence>
<keyword evidence="2" id="KW-1185">Reference proteome</keyword>
<sequence>MRQPRVYEENSAYGHYKDKIAFSLLSSEVDREDYVSDICEAYLIPYSKNGIHRPTCIIFSPWPGHTRVNFNTLSGLLLVLRLLGPRNERLELPS</sequence>
<reference evidence="1 2" key="1">
    <citation type="journal article" date="2023" name="Sci. Data">
        <title>Genome assembly of the Korean intertidal mud-creeper Batillaria attramentaria.</title>
        <authorList>
            <person name="Patra A.K."/>
            <person name="Ho P.T."/>
            <person name="Jun S."/>
            <person name="Lee S.J."/>
            <person name="Kim Y."/>
            <person name="Won Y.J."/>
        </authorList>
    </citation>
    <scope>NUCLEOTIDE SEQUENCE [LARGE SCALE GENOMIC DNA]</scope>
    <source>
        <strain evidence="1">Wonlab-2016</strain>
    </source>
</reference>
<protein>
    <submittedName>
        <fullName evidence="1">Uncharacterized protein</fullName>
    </submittedName>
</protein>
<organism evidence="1 2">
    <name type="scientific">Batillaria attramentaria</name>
    <dbReference type="NCBI Taxonomy" id="370345"/>
    <lineage>
        <taxon>Eukaryota</taxon>
        <taxon>Metazoa</taxon>
        <taxon>Spiralia</taxon>
        <taxon>Lophotrochozoa</taxon>
        <taxon>Mollusca</taxon>
        <taxon>Gastropoda</taxon>
        <taxon>Caenogastropoda</taxon>
        <taxon>Sorbeoconcha</taxon>
        <taxon>Cerithioidea</taxon>
        <taxon>Batillariidae</taxon>
        <taxon>Batillaria</taxon>
    </lineage>
</organism>
<dbReference type="Proteomes" id="UP001519460">
    <property type="component" value="Unassembled WGS sequence"/>
</dbReference>
<dbReference type="AlphaFoldDB" id="A0ABD0K6H4"/>
<comment type="caution">
    <text evidence="1">The sequence shown here is derived from an EMBL/GenBank/DDBJ whole genome shotgun (WGS) entry which is preliminary data.</text>
</comment>
<dbReference type="EMBL" id="JACVVK020000242">
    <property type="protein sequence ID" value="KAK7482561.1"/>
    <property type="molecule type" value="Genomic_DNA"/>
</dbReference>
<evidence type="ECO:0000313" key="2">
    <source>
        <dbReference type="Proteomes" id="UP001519460"/>
    </source>
</evidence>
<proteinExistence type="predicted"/>
<accession>A0ABD0K6H4</accession>
<name>A0ABD0K6H4_9CAEN</name>